<reference evidence="1" key="1">
    <citation type="journal article" date="2020" name="bioRxiv">
        <title>Chromosome-level reference genome of the European wasp spider Argiope bruennichi: a resource for studies on range expansion and evolutionary adaptation.</title>
        <authorList>
            <person name="Sheffer M.M."/>
            <person name="Hoppe A."/>
            <person name="Krehenwinkel H."/>
            <person name="Uhl G."/>
            <person name="Kuss A.W."/>
            <person name="Jensen L."/>
            <person name="Jensen C."/>
            <person name="Gillespie R.G."/>
            <person name="Hoff K.J."/>
            <person name="Prost S."/>
        </authorList>
    </citation>
    <scope>NUCLEOTIDE SEQUENCE</scope>
</reference>
<evidence type="ECO:0000313" key="2">
    <source>
        <dbReference type="Proteomes" id="UP000807504"/>
    </source>
</evidence>
<dbReference type="EMBL" id="JABXBU010000003">
    <property type="protein sequence ID" value="KAF8793247.1"/>
    <property type="molecule type" value="Genomic_DNA"/>
</dbReference>
<organism evidence="1 2">
    <name type="scientific">Argiope bruennichi</name>
    <name type="common">Wasp spider</name>
    <name type="synonym">Aranea bruennichi</name>
    <dbReference type="NCBI Taxonomy" id="94029"/>
    <lineage>
        <taxon>Eukaryota</taxon>
        <taxon>Metazoa</taxon>
        <taxon>Ecdysozoa</taxon>
        <taxon>Arthropoda</taxon>
        <taxon>Chelicerata</taxon>
        <taxon>Arachnida</taxon>
        <taxon>Araneae</taxon>
        <taxon>Araneomorphae</taxon>
        <taxon>Entelegynae</taxon>
        <taxon>Araneoidea</taxon>
        <taxon>Araneidae</taxon>
        <taxon>Argiope</taxon>
    </lineage>
</organism>
<dbReference type="Proteomes" id="UP000807504">
    <property type="component" value="Unassembled WGS sequence"/>
</dbReference>
<sequence>MDPESLDIYYKCYNYATCQTTGPDHQRQHNCIFQNATLQDLTDLYEFIQNNGYFHYKSKTQPEAVKEYCNYHQHHQRKAFDQTLKGIMDGTNSICGMSNKQDECNRLHKALNCFFPILKDLHAKGKC</sequence>
<reference evidence="1" key="2">
    <citation type="submission" date="2020-06" db="EMBL/GenBank/DDBJ databases">
        <authorList>
            <person name="Sheffer M."/>
        </authorList>
    </citation>
    <scope>NUCLEOTIDE SEQUENCE</scope>
</reference>
<proteinExistence type="predicted"/>
<accession>A0A8T0FPX5</accession>
<evidence type="ECO:0000313" key="1">
    <source>
        <dbReference type="EMBL" id="KAF8793247.1"/>
    </source>
</evidence>
<comment type="caution">
    <text evidence="1">The sequence shown here is derived from an EMBL/GenBank/DDBJ whole genome shotgun (WGS) entry which is preliminary data.</text>
</comment>
<protein>
    <submittedName>
        <fullName evidence="1">Uncharacterized protein</fullName>
    </submittedName>
</protein>
<keyword evidence="2" id="KW-1185">Reference proteome</keyword>
<dbReference type="AlphaFoldDB" id="A0A8T0FPX5"/>
<name>A0A8T0FPX5_ARGBR</name>
<gene>
    <name evidence="1" type="ORF">HNY73_004754</name>
</gene>